<dbReference type="Pfam" id="PF00528">
    <property type="entry name" value="BPD_transp_1"/>
    <property type="match status" value="1"/>
</dbReference>
<feature type="transmembrane region" description="Helical" evidence="7">
    <location>
        <begin position="264"/>
        <end position="284"/>
    </location>
</feature>
<evidence type="ECO:0000256" key="6">
    <source>
        <dbReference type="ARBA" id="ARBA00023136"/>
    </source>
</evidence>
<feature type="transmembrane region" description="Helical" evidence="7">
    <location>
        <begin position="72"/>
        <end position="94"/>
    </location>
</feature>
<accession>A0A7M2RF12</accession>
<dbReference type="AlphaFoldDB" id="A0A7M2RF12"/>
<evidence type="ECO:0000256" key="1">
    <source>
        <dbReference type="ARBA" id="ARBA00004651"/>
    </source>
</evidence>
<evidence type="ECO:0000313" key="10">
    <source>
        <dbReference type="Proteomes" id="UP000593601"/>
    </source>
</evidence>
<comment type="subcellular location">
    <subcellularLocation>
        <location evidence="1 7">Cell membrane</location>
        <topology evidence="1 7">Multi-pass membrane protein</topology>
    </subcellularLocation>
</comment>
<evidence type="ECO:0000313" key="9">
    <source>
        <dbReference type="EMBL" id="QOV18839.1"/>
    </source>
</evidence>
<dbReference type="EMBL" id="CP063304">
    <property type="protein sequence ID" value="QOV18839.1"/>
    <property type="molecule type" value="Genomic_DNA"/>
</dbReference>
<organism evidence="9 10">
    <name type="scientific">Blautia liquoris</name>
    <dbReference type="NCBI Taxonomy" id="2779518"/>
    <lineage>
        <taxon>Bacteria</taxon>
        <taxon>Bacillati</taxon>
        <taxon>Bacillota</taxon>
        <taxon>Clostridia</taxon>
        <taxon>Lachnospirales</taxon>
        <taxon>Lachnospiraceae</taxon>
        <taxon>Blautia</taxon>
    </lineage>
</organism>
<reference evidence="9 10" key="1">
    <citation type="submission" date="2020-10" db="EMBL/GenBank/DDBJ databases">
        <title>Blautia liquoris sp.nov., isolated from the mud in a fermentation cellar used for the production of Chinese strong-flavoured liquor.</title>
        <authorList>
            <person name="Lu L."/>
        </authorList>
    </citation>
    <scope>NUCLEOTIDE SEQUENCE [LARGE SCALE GENOMIC DNA]</scope>
    <source>
        <strain evidence="9 10">LZLJ-3</strain>
    </source>
</reference>
<dbReference type="InterPro" id="IPR035906">
    <property type="entry name" value="MetI-like_sf"/>
</dbReference>
<proteinExistence type="inferred from homology"/>
<dbReference type="PANTHER" id="PTHR30193:SF37">
    <property type="entry name" value="INNER MEMBRANE ABC TRANSPORTER PERMEASE PROTEIN YCJO"/>
    <property type="match status" value="1"/>
</dbReference>
<feature type="transmembrane region" description="Helical" evidence="7">
    <location>
        <begin position="158"/>
        <end position="180"/>
    </location>
</feature>
<dbReference type="InterPro" id="IPR051393">
    <property type="entry name" value="ABC_transporter_permease"/>
</dbReference>
<dbReference type="KEGG" id="bliq:INP51_12655"/>
<dbReference type="Gene3D" id="1.10.3720.10">
    <property type="entry name" value="MetI-like"/>
    <property type="match status" value="1"/>
</dbReference>
<comment type="similarity">
    <text evidence="7">Belongs to the binding-protein-dependent transport system permease family.</text>
</comment>
<evidence type="ECO:0000256" key="2">
    <source>
        <dbReference type="ARBA" id="ARBA00022448"/>
    </source>
</evidence>
<evidence type="ECO:0000256" key="5">
    <source>
        <dbReference type="ARBA" id="ARBA00022989"/>
    </source>
</evidence>
<feature type="transmembrane region" description="Helical" evidence="7">
    <location>
        <begin position="106"/>
        <end position="127"/>
    </location>
</feature>
<feature type="transmembrane region" description="Helical" evidence="7">
    <location>
        <begin position="12"/>
        <end position="31"/>
    </location>
</feature>
<gene>
    <name evidence="9" type="ORF">INP51_12655</name>
</gene>
<name>A0A7M2RF12_9FIRM</name>
<dbReference type="GO" id="GO:0005886">
    <property type="term" value="C:plasma membrane"/>
    <property type="evidence" value="ECO:0007669"/>
    <property type="project" value="UniProtKB-SubCell"/>
</dbReference>
<evidence type="ECO:0000256" key="3">
    <source>
        <dbReference type="ARBA" id="ARBA00022475"/>
    </source>
</evidence>
<dbReference type="RefSeq" id="WP_193735201.1">
    <property type="nucleotide sequence ID" value="NZ_CP063304.1"/>
</dbReference>
<dbReference type="GO" id="GO:0055085">
    <property type="term" value="P:transmembrane transport"/>
    <property type="evidence" value="ECO:0007669"/>
    <property type="project" value="InterPro"/>
</dbReference>
<feature type="domain" description="ABC transmembrane type-1" evidence="8">
    <location>
        <begin position="69"/>
        <end position="283"/>
    </location>
</feature>
<dbReference type="InterPro" id="IPR000515">
    <property type="entry name" value="MetI-like"/>
</dbReference>
<evidence type="ECO:0000256" key="4">
    <source>
        <dbReference type="ARBA" id="ARBA00022692"/>
    </source>
</evidence>
<evidence type="ECO:0000256" key="7">
    <source>
        <dbReference type="RuleBase" id="RU363032"/>
    </source>
</evidence>
<dbReference type="CDD" id="cd06261">
    <property type="entry name" value="TM_PBP2"/>
    <property type="match status" value="1"/>
</dbReference>
<protein>
    <submittedName>
        <fullName evidence="9">Sugar ABC transporter permease</fullName>
    </submittedName>
</protein>
<keyword evidence="3" id="KW-1003">Cell membrane</keyword>
<dbReference type="Proteomes" id="UP000593601">
    <property type="component" value="Chromosome"/>
</dbReference>
<dbReference type="PROSITE" id="PS50928">
    <property type="entry name" value="ABC_TM1"/>
    <property type="match status" value="1"/>
</dbReference>
<keyword evidence="4 7" id="KW-0812">Transmembrane</keyword>
<keyword evidence="2 7" id="KW-0813">Transport</keyword>
<keyword evidence="5 7" id="KW-1133">Transmembrane helix</keyword>
<sequence>MINYRNSKKLGYLFVIPLCVFVFVFMVYPIIYNIQNSFHDWNGIEVEKTFIGLQNYIELFRDPIFKTVLKNFALFAVFTVGVQCVLGLLIANLFRKKFFGRDIAKAIVFMPAVLSSVIIGQIFFRIMDPNVGYLNSFFKAVGLDFLAGAWLSDPKTAFFVIIIINIWQWTGYSVTLYYGAMMGISNDMYEAAKIDGASGFQILKSITIPLVRGTTYNLTIIGVIGALKQYDLVAVMTAGGPANSTQTFASYMYQASFGTYRQGYASAIAVVMFIIAMIITIIQLRMYNSKTLY</sequence>
<dbReference type="SUPFAM" id="SSF160964">
    <property type="entry name" value="MalF N-terminal region-like"/>
    <property type="match status" value="1"/>
</dbReference>
<evidence type="ECO:0000259" key="8">
    <source>
        <dbReference type="PROSITE" id="PS50928"/>
    </source>
</evidence>
<keyword evidence="10" id="KW-1185">Reference proteome</keyword>
<dbReference type="PANTHER" id="PTHR30193">
    <property type="entry name" value="ABC TRANSPORTER PERMEASE PROTEIN"/>
    <property type="match status" value="1"/>
</dbReference>
<keyword evidence="6 7" id="KW-0472">Membrane</keyword>
<dbReference type="SUPFAM" id="SSF161098">
    <property type="entry name" value="MetI-like"/>
    <property type="match status" value="1"/>
</dbReference>